<dbReference type="EMBL" id="JAPFFM010000018">
    <property type="protein sequence ID" value="KAJ6691137.1"/>
    <property type="molecule type" value="Genomic_DNA"/>
</dbReference>
<evidence type="ECO:0000313" key="1">
    <source>
        <dbReference type="EMBL" id="KAJ6691137.1"/>
    </source>
</evidence>
<evidence type="ECO:0000313" key="2">
    <source>
        <dbReference type="Proteomes" id="UP001151752"/>
    </source>
</evidence>
<proteinExistence type="predicted"/>
<comment type="caution">
    <text evidence="1">The sequence shown here is derived from an EMBL/GenBank/DDBJ whole genome shotgun (WGS) entry which is preliminary data.</text>
</comment>
<protein>
    <submittedName>
        <fullName evidence="1">Uncharacterized protein</fullName>
    </submittedName>
</protein>
<gene>
    <name evidence="1" type="ORF">OIU74_015767</name>
</gene>
<keyword evidence="2" id="KW-1185">Reference proteome</keyword>
<reference evidence="1" key="1">
    <citation type="submission" date="2022-11" db="EMBL/GenBank/DDBJ databases">
        <authorList>
            <person name="Hyden B.L."/>
            <person name="Feng K."/>
            <person name="Yates T."/>
            <person name="Jawdy S."/>
            <person name="Smart L.B."/>
            <person name="Muchero W."/>
        </authorList>
    </citation>
    <scope>NUCLEOTIDE SEQUENCE</scope>
    <source>
        <tissue evidence="1">Shoot tip</tissue>
    </source>
</reference>
<sequence>MAGNMYFLPLTPYALKLAPVTLSTRARPGIARVRTGPEFPGTSRDSLQRSGGWTLEIPAIERVGDGVCQQSSQVDDHSINSDVSVGCYQRWCLWAVNRLVKRPGTLTRTLKVRITNPNVRAPTRAGL</sequence>
<name>A0A9Q0PN86_9ROSI</name>
<accession>A0A9Q0PN86</accession>
<dbReference type="AlphaFoldDB" id="A0A9Q0PN86"/>
<organism evidence="1 2">
    <name type="scientific">Salix koriyanagi</name>
    <dbReference type="NCBI Taxonomy" id="2511006"/>
    <lineage>
        <taxon>Eukaryota</taxon>
        <taxon>Viridiplantae</taxon>
        <taxon>Streptophyta</taxon>
        <taxon>Embryophyta</taxon>
        <taxon>Tracheophyta</taxon>
        <taxon>Spermatophyta</taxon>
        <taxon>Magnoliopsida</taxon>
        <taxon>eudicotyledons</taxon>
        <taxon>Gunneridae</taxon>
        <taxon>Pentapetalae</taxon>
        <taxon>rosids</taxon>
        <taxon>fabids</taxon>
        <taxon>Malpighiales</taxon>
        <taxon>Salicaceae</taxon>
        <taxon>Saliceae</taxon>
        <taxon>Salix</taxon>
    </lineage>
</organism>
<reference evidence="1" key="2">
    <citation type="journal article" date="2023" name="Int. J. Mol. Sci.">
        <title>De Novo Assembly and Annotation of 11 Diverse Shrub Willow (Salix) Genomes Reveals Novel Gene Organization in Sex-Linked Regions.</title>
        <authorList>
            <person name="Hyden B."/>
            <person name="Feng K."/>
            <person name="Yates T.B."/>
            <person name="Jawdy S."/>
            <person name="Cereghino C."/>
            <person name="Smart L.B."/>
            <person name="Muchero W."/>
        </authorList>
    </citation>
    <scope>NUCLEOTIDE SEQUENCE</scope>
    <source>
        <tissue evidence="1">Shoot tip</tissue>
    </source>
</reference>
<dbReference type="Proteomes" id="UP001151752">
    <property type="component" value="Chromosome 17"/>
</dbReference>